<evidence type="ECO:0000313" key="5">
    <source>
        <dbReference type="EMBL" id="GII95942.1"/>
    </source>
</evidence>
<feature type="repeat" description="WD" evidence="3">
    <location>
        <begin position="1250"/>
        <end position="1291"/>
    </location>
</feature>
<name>A0A919VAZ7_9ACTN</name>
<keyword evidence="6" id="KW-1185">Reference proteome</keyword>
<dbReference type="PROSITE" id="PS00678">
    <property type="entry name" value="WD_REPEATS_1"/>
    <property type="match status" value="11"/>
</dbReference>
<feature type="repeat" description="WD" evidence="3">
    <location>
        <begin position="1035"/>
        <end position="1076"/>
    </location>
</feature>
<feature type="repeat" description="WD" evidence="3">
    <location>
        <begin position="1078"/>
        <end position="1119"/>
    </location>
</feature>
<gene>
    <name evidence="5" type="ORF">Ssi02_61730</name>
</gene>
<protein>
    <recommendedName>
        <fullName evidence="4">Novel STAND NTPase 1 domain-containing protein</fullName>
    </recommendedName>
</protein>
<feature type="repeat" description="WD" evidence="3">
    <location>
        <begin position="1293"/>
        <end position="1334"/>
    </location>
</feature>
<dbReference type="SUPFAM" id="SSF50978">
    <property type="entry name" value="WD40 repeat-like"/>
    <property type="match status" value="1"/>
</dbReference>
<dbReference type="PANTHER" id="PTHR19879">
    <property type="entry name" value="TRANSCRIPTION INITIATION FACTOR TFIID"/>
    <property type="match status" value="1"/>
</dbReference>
<feature type="repeat" description="WD" evidence="3">
    <location>
        <begin position="1207"/>
        <end position="1248"/>
    </location>
</feature>
<dbReference type="SMART" id="SM00320">
    <property type="entry name" value="WD40"/>
    <property type="match status" value="14"/>
</dbReference>
<feature type="repeat" description="WD" evidence="3">
    <location>
        <begin position="949"/>
        <end position="990"/>
    </location>
</feature>
<dbReference type="InterPro" id="IPR001680">
    <property type="entry name" value="WD40_rpt"/>
</dbReference>
<dbReference type="PANTHER" id="PTHR19879:SF9">
    <property type="entry name" value="TRANSCRIPTION INITIATION FACTOR TFIID SUBUNIT 5"/>
    <property type="match status" value="1"/>
</dbReference>
<evidence type="ECO:0000313" key="6">
    <source>
        <dbReference type="Proteomes" id="UP000606172"/>
    </source>
</evidence>
<feature type="repeat" description="WD" evidence="3">
    <location>
        <begin position="1164"/>
        <end position="1205"/>
    </location>
</feature>
<feature type="domain" description="Novel STAND NTPase 1" evidence="4">
    <location>
        <begin position="215"/>
        <end position="635"/>
    </location>
</feature>
<dbReference type="InterPro" id="IPR020472">
    <property type="entry name" value="WD40_PAC1"/>
</dbReference>
<evidence type="ECO:0000256" key="3">
    <source>
        <dbReference type="PROSITE-ProRule" id="PRU00221"/>
    </source>
</evidence>
<dbReference type="InterPro" id="IPR036322">
    <property type="entry name" value="WD40_repeat_dom_sf"/>
</dbReference>
<proteinExistence type="predicted"/>
<organism evidence="5 6">
    <name type="scientific">Sinosporangium siamense</name>
    <dbReference type="NCBI Taxonomy" id="1367973"/>
    <lineage>
        <taxon>Bacteria</taxon>
        <taxon>Bacillati</taxon>
        <taxon>Actinomycetota</taxon>
        <taxon>Actinomycetes</taxon>
        <taxon>Streptosporangiales</taxon>
        <taxon>Streptosporangiaceae</taxon>
        <taxon>Sinosporangium</taxon>
    </lineage>
</organism>
<dbReference type="Pfam" id="PF20703">
    <property type="entry name" value="nSTAND1"/>
    <property type="match status" value="1"/>
</dbReference>
<feature type="repeat" description="WD" evidence="3">
    <location>
        <begin position="906"/>
        <end position="937"/>
    </location>
</feature>
<dbReference type="InterPro" id="IPR049052">
    <property type="entry name" value="nSTAND1"/>
</dbReference>
<feature type="repeat" description="WD" evidence="3">
    <location>
        <begin position="1121"/>
        <end position="1162"/>
    </location>
</feature>
<dbReference type="InterPro" id="IPR011047">
    <property type="entry name" value="Quinoprotein_ADH-like_sf"/>
</dbReference>
<dbReference type="Pfam" id="PF00400">
    <property type="entry name" value="WD40"/>
    <property type="match status" value="14"/>
</dbReference>
<feature type="repeat" description="WD" evidence="3">
    <location>
        <begin position="992"/>
        <end position="1033"/>
    </location>
</feature>
<sequence>MRDGVRGKVGSLARAGGVTARRWTPPALLATLSAAAFAPALASGLGAAALASAAVATFASIGANVLTDVIRKGIARIPPGEVPSSLEPALEEWIGQELETGGPRADTLRAEIAEIFRDVGAVGEAVKTAVLSGDRDLQERLTIDLGMLGERFTEFGFVLEVVRAELRSLLSEVGNLADLHYDLLSDVRQLLELAKVVERGTGHGPVSIARLDGPPYRGLMPYGQDDAGVFYGRERATVALLAAVSQRQVGNGLLVVTGASGAGKSSLLRAGLMPAVAGGALSPEAAAWPRRVLEQTAGTPLERLAGLLAAMAGTAVDGVLDTLRERPERAHLLVRQSVEADARRRGLSDERAARCRLLLVVDHFEEVLTASGETASGDREAFVAALHAATVPREPGQAPAALVVVAVRGDFLDRFAAHPPLAAALHRGQFIVGTMAESDLHSAVTGPAQAAGLEIEPGLTELILRDLRSPGGEPGAGVLPLLSQAMLSTWQHREGTRLTRRSYALAGGIAEAVDTGAEEAYASLGEAERAAARLLFDRLTLASPQRGGEARRTVTIEALYGESPDGERAAMRRAVEVFAERRLLVVDDDSVRIGHDVLLTAWGRLRGWLEEQRAGRALLGELIAEAERWDDNDRAAGFLCRGERLATLMEAVPAWEADPDWLRLLLGLPEDYLLACLAAEARTSRMRWRMRAGLAVLLVVAVVTAVLAFSSQQDALHAEREADRRRDDAVSGELAARSQLLTNDPVGAALTAAAGWRVKESAETRHSLLVAWSNPARAVVPSGDVNSVAFHPDGTAFATGGADGTARLWDARTRHPIGTPMSGHAGPVDAVAYSPDGTLLATGSHDGRAMLWDTRTRRAVSDPLAAHTDRIESLAFSPDGRVLATAGDDRNVWLWDVRTRRALGRLPRHTEEVEAVVFSPDGSRIATGDAGGEVRLWHAGTRHLAGAPVAAHTGEIESLAFHPRGTVLVSAGRDGAARLWDTRTRRPLGARLHAHDSVVESVAFSPDGAKLATGGADNIVLLWDLRTREPVGAPLTGHHGDVEALAFSPDGAALVSGGTDGTTRVWDVRTRRPLGASLPGHAAGTDSVAFHPGGQLMATGGYDGTVRLWDVRTRRPVGGPLTGPTGRVDSLAFSPKGDLLATGGVDGVVRLWNVKTRRPVGKPMIGHSRSIDSLAFNPHGSLLATGGEDHAVRLWNVRTGAPIGGPLTGHTDQVESVAFDREGATLASGGSDGTVRLWNVATLTLVGAPINAHNDAVEAVAFHPGGALLATGGDDGTARLWEVATRRARGAPLSGHTGDVEALVFSPDGTTLATGSDDETVGLWDVETQRPLGARLVGHDGDIGALAFHPQGAILASGGTDGTVMLWDTAVPDDLYQAVCSIPGRSLTREEWRRLVAEVDYRQVC</sequence>
<dbReference type="CDD" id="cd00200">
    <property type="entry name" value="WD40"/>
    <property type="match status" value="3"/>
</dbReference>
<reference evidence="5" key="1">
    <citation type="submission" date="2021-01" db="EMBL/GenBank/DDBJ databases">
        <title>Whole genome shotgun sequence of Sinosporangium siamense NBRC 109515.</title>
        <authorList>
            <person name="Komaki H."/>
            <person name="Tamura T."/>
        </authorList>
    </citation>
    <scope>NUCLEOTIDE SEQUENCE</scope>
    <source>
        <strain evidence="5">NBRC 109515</strain>
    </source>
</reference>
<dbReference type="InterPro" id="IPR019775">
    <property type="entry name" value="WD40_repeat_CS"/>
</dbReference>
<dbReference type="Proteomes" id="UP000606172">
    <property type="component" value="Unassembled WGS sequence"/>
</dbReference>
<evidence type="ECO:0000256" key="1">
    <source>
        <dbReference type="ARBA" id="ARBA00022574"/>
    </source>
</evidence>
<dbReference type="PROSITE" id="PS50082">
    <property type="entry name" value="WD_REPEATS_2"/>
    <property type="match status" value="14"/>
</dbReference>
<feature type="repeat" description="WD" evidence="3">
    <location>
        <begin position="785"/>
        <end position="819"/>
    </location>
</feature>
<comment type="caution">
    <text evidence="5">The sequence shown here is derived from an EMBL/GenBank/DDBJ whole genome shotgun (WGS) entry which is preliminary data.</text>
</comment>
<feature type="repeat" description="WD" evidence="3">
    <location>
        <begin position="864"/>
        <end position="905"/>
    </location>
</feature>
<dbReference type="EMBL" id="BOOW01000040">
    <property type="protein sequence ID" value="GII95942.1"/>
    <property type="molecule type" value="Genomic_DNA"/>
</dbReference>
<dbReference type="PRINTS" id="PR00320">
    <property type="entry name" value="GPROTEINBRPT"/>
</dbReference>
<keyword evidence="2" id="KW-0677">Repeat</keyword>
<dbReference type="InterPro" id="IPR015943">
    <property type="entry name" value="WD40/YVTN_repeat-like_dom_sf"/>
</dbReference>
<evidence type="ECO:0000259" key="4">
    <source>
        <dbReference type="Pfam" id="PF20703"/>
    </source>
</evidence>
<dbReference type="PROSITE" id="PS50294">
    <property type="entry name" value="WD_REPEATS_REGION"/>
    <property type="match status" value="14"/>
</dbReference>
<accession>A0A919VAZ7</accession>
<evidence type="ECO:0000256" key="2">
    <source>
        <dbReference type="ARBA" id="ARBA00022737"/>
    </source>
</evidence>
<dbReference type="Gene3D" id="2.130.10.10">
    <property type="entry name" value="YVTN repeat-like/Quinoprotein amine dehydrogenase"/>
    <property type="match status" value="5"/>
</dbReference>
<feature type="repeat" description="WD" evidence="3">
    <location>
        <begin position="821"/>
        <end position="862"/>
    </location>
</feature>
<feature type="repeat" description="WD" evidence="3">
    <location>
        <begin position="1336"/>
        <end position="1368"/>
    </location>
</feature>
<keyword evidence="1 3" id="KW-0853">WD repeat</keyword>
<dbReference type="RefSeq" id="WP_204030976.1">
    <property type="nucleotide sequence ID" value="NZ_BOOW01000040.1"/>
</dbReference>
<dbReference type="SUPFAM" id="SSF50998">
    <property type="entry name" value="Quinoprotein alcohol dehydrogenase-like"/>
    <property type="match status" value="1"/>
</dbReference>